<dbReference type="Gene3D" id="1.10.10.10">
    <property type="entry name" value="Winged helix-like DNA-binding domain superfamily/Winged helix DNA-binding domain"/>
    <property type="match status" value="1"/>
</dbReference>
<dbReference type="PROSITE" id="PS50110">
    <property type="entry name" value="RESPONSE_REGULATORY"/>
    <property type="match status" value="1"/>
</dbReference>
<dbReference type="SUPFAM" id="SSF46894">
    <property type="entry name" value="C-terminal effector domain of the bipartite response regulators"/>
    <property type="match status" value="1"/>
</dbReference>
<evidence type="ECO:0000259" key="8">
    <source>
        <dbReference type="PROSITE" id="PS50110"/>
    </source>
</evidence>
<dbReference type="PANTHER" id="PTHR48111:SF4">
    <property type="entry name" value="DNA-BINDING DUAL TRANSCRIPTIONAL REGULATOR OMPR"/>
    <property type="match status" value="1"/>
</dbReference>
<dbReference type="EMBL" id="FTPR01000001">
    <property type="protein sequence ID" value="SIT81372.1"/>
    <property type="molecule type" value="Genomic_DNA"/>
</dbReference>
<evidence type="ECO:0000313" key="10">
    <source>
        <dbReference type="EMBL" id="SIT81372.1"/>
    </source>
</evidence>
<dbReference type="Gene3D" id="3.40.50.2300">
    <property type="match status" value="1"/>
</dbReference>
<dbReference type="Gene3D" id="6.10.250.690">
    <property type="match status" value="1"/>
</dbReference>
<dbReference type="GO" id="GO:0006355">
    <property type="term" value="P:regulation of DNA-templated transcription"/>
    <property type="evidence" value="ECO:0007669"/>
    <property type="project" value="InterPro"/>
</dbReference>
<evidence type="ECO:0000256" key="1">
    <source>
        <dbReference type="ARBA" id="ARBA00022553"/>
    </source>
</evidence>
<dbReference type="STRING" id="287098.SAMN05421665_1262"/>
<gene>
    <name evidence="10" type="ORF">SAMN05421665_1262</name>
</gene>
<dbReference type="Proteomes" id="UP000186997">
    <property type="component" value="Unassembled WGS sequence"/>
</dbReference>
<dbReference type="InterPro" id="IPR001789">
    <property type="entry name" value="Sig_transdc_resp-reg_receiver"/>
</dbReference>
<feature type="domain" description="OmpR/PhoB-type" evidence="9">
    <location>
        <begin position="130"/>
        <end position="231"/>
    </location>
</feature>
<evidence type="ECO:0000256" key="4">
    <source>
        <dbReference type="ARBA" id="ARBA00023125"/>
    </source>
</evidence>
<dbReference type="Pfam" id="PF00486">
    <property type="entry name" value="Trans_reg_C"/>
    <property type="match status" value="1"/>
</dbReference>
<keyword evidence="2" id="KW-0902">Two-component regulatory system</keyword>
<dbReference type="InterPro" id="IPR016032">
    <property type="entry name" value="Sig_transdc_resp-reg_C-effctor"/>
</dbReference>
<dbReference type="AlphaFoldDB" id="A0A1R3WSU4"/>
<keyword evidence="4 7" id="KW-0238">DNA-binding</keyword>
<dbReference type="GO" id="GO:0000976">
    <property type="term" value="F:transcription cis-regulatory region binding"/>
    <property type="evidence" value="ECO:0007669"/>
    <property type="project" value="TreeGrafter"/>
</dbReference>
<dbReference type="CDD" id="cd00383">
    <property type="entry name" value="trans_reg_C"/>
    <property type="match status" value="1"/>
</dbReference>
<dbReference type="GO" id="GO:0005829">
    <property type="term" value="C:cytosol"/>
    <property type="evidence" value="ECO:0007669"/>
    <property type="project" value="TreeGrafter"/>
</dbReference>
<dbReference type="RefSeq" id="WP_055293207.1">
    <property type="nucleotide sequence ID" value="NZ_FTPR01000001.1"/>
</dbReference>
<dbReference type="SMART" id="SM00448">
    <property type="entry name" value="REC"/>
    <property type="match status" value="1"/>
</dbReference>
<dbReference type="InterPro" id="IPR039420">
    <property type="entry name" value="WalR-like"/>
</dbReference>
<evidence type="ECO:0000256" key="5">
    <source>
        <dbReference type="ARBA" id="ARBA00023163"/>
    </source>
</evidence>
<dbReference type="SUPFAM" id="SSF52172">
    <property type="entry name" value="CheY-like"/>
    <property type="match status" value="1"/>
</dbReference>
<dbReference type="InterPro" id="IPR001867">
    <property type="entry name" value="OmpR/PhoB-type_DNA-bd"/>
</dbReference>
<evidence type="ECO:0000313" key="11">
    <source>
        <dbReference type="Proteomes" id="UP000186997"/>
    </source>
</evidence>
<evidence type="ECO:0000256" key="3">
    <source>
        <dbReference type="ARBA" id="ARBA00023015"/>
    </source>
</evidence>
<dbReference type="GO" id="GO:0000156">
    <property type="term" value="F:phosphorelay response regulator activity"/>
    <property type="evidence" value="ECO:0007669"/>
    <property type="project" value="TreeGrafter"/>
</dbReference>
<evidence type="ECO:0000256" key="2">
    <source>
        <dbReference type="ARBA" id="ARBA00023012"/>
    </source>
</evidence>
<dbReference type="InterPro" id="IPR011006">
    <property type="entry name" value="CheY-like_superfamily"/>
</dbReference>
<name>A0A1R3WSU4_9RHOB</name>
<dbReference type="PANTHER" id="PTHR48111">
    <property type="entry name" value="REGULATOR OF RPOS"/>
    <property type="match status" value="1"/>
</dbReference>
<dbReference type="PROSITE" id="PS51755">
    <property type="entry name" value="OMPR_PHOB"/>
    <property type="match status" value="1"/>
</dbReference>
<evidence type="ECO:0000256" key="6">
    <source>
        <dbReference type="PROSITE-ProRule" id="PRU00169"/>
    </source>
</evidence>
<reference evidence="11" key="1">
    <citation type="submission" date="2017-01" db="EMBL/GenBank/DDBJ databases">
        <authorList>
            <person name="Varghese N."/>
            <person name="Submissions S."/>
        </authorList>
    </citation>
    <scope>NUCLEOTIDE SEQUENCE [LARGE SCALE GENOMIC DNA]</scope>
    <source>
        <strain evidence="11">DSM 29591</strain>
    </source>
</reference>
<protein>
    <submittedName>
        <fullName evidence="10">DNA-binding response regulator, OmpR family, contains REC and winged-helix (WHTH) domain</fullName>
    </submittedName>
</protein>
<dbReference type="InterPro" id="IPR036388">
    <property type="entry name" value="WH-like_DNA-bd_sf"/>
</dbReference>
<feature type="DNA-binding region" description="OmpR/PhoB-type" evidence="7">
    <location>
        <begin position="130"/>
        <end position="231"/>
    </location>
</feature>
<sequence length="238" mass="26046">MSTQGYVAIIDDNPDIRHMLSAALTDAGFTTQSFARAADFERALATKQPEVCVVDLGLPDKDGLSIVAALANSATATLVISGRSTLQDKIVGLELGADDYLAKPFEIREVIARVRALLRRKAPTTAKNEAEKLTFSGWTIDFAQFNLIDADGNSTRVSASEAMLLRIFLTRPNRLITRDQLRDELNEKSDAESFDRAIDVRLSRLRAKLKDSTKDPKIIKTIYGAGYILISDVSPATA</sequence>
<organism evidence="10 11">
    <name type="scientific">Yoonia rosea</name>
    <dbReference type="NCBI Taxonomy" id="287098"/>
    <lineage>
        <taxon>Bacteria</taxon>
        <taxon>Pseudomonadati</taxon>
        <taxon>Pseudomonadota</taxon>
        <taxon>Alphaproteobacteria</taxon>
        <taxon>Rhodobacterales</taxon>
        <taxon>Paracoccaceae</taxon>
        <taxon>Yoonia</taxon>
    </lineage>
</organism>
<dbReference type="SMART" id="SM00862">
    <property type="entry name" value="Trans_reg_C"/>
    <property type="match status" value="1"/>
</dbReference>
<evidence type="ECO:0000256" key="7">
    <source>
        <dbReference type="PROSITE-ProRule" id="PRU01091"/>
    </source>
</evidence>
<feature type="modified residue" description="4-aspartylphosphate" evidence="6">
    <location>
        <position position="55"/>
    </location>
</feature>
<dbReference type="GO" id="GO:0032993">
    <property type="term" value="C:protein-DNA complex"/>
    <property type="evidence" value="ECO:0007669"/>
    <property type="project" value="TreeGrafter"/>
</dbReference>
<keyword evidence="1 6" id="KW-0597">Phosphoprotein</keyword>
<dbReference type="Pfam" id="PF00072">
    <property type="entry name" value="Response_reg"/>
    <property type="match status" value="1"/>
</dbReference>
<proteinExistence type="predicted"/>
<accession>A0A1R3WSU4</accession>
<keyword evidence="5" id="KW-0804">Transcription</keyword>
<evidence type="ECO:0000259" key="9">
    <source>
        <dbReference type="PROSITE" id="PS51755"/>
    </source>
</evidence>
<feature type="domain" description="Response regulatory" evidence="8">
    <location>
        <begin position="6"/>
        <end position="118"/>
    </location>
</feature>
<keyword evidence="11" id="KW-1185">Reference proteome</keyword>
<dbReference type="OrthoDB" id="9802426at2"/>
<keyword evidence="3" id="KW-0805">Transcription regulation</keyword>